<evidence type="ECO:0000256" key="3">
    <source>
        <dbReference type="ARBA" id="ARBA00023163"/>
    </source>
</evidence>
<comment type="caution">
    <text evidence="5">The sequence shown here is derived from an EMBL/GenBank/DDBJ whole genome shotgun (WGS) entry which is preliminary data.</text>
</comment>
<evidence type="ECO:0000256" key="2">
    <source>
        <dbReference type="ARBA" id="ARBA00023125"/>
    </source>
</evidence>
<accession>A0ABR5A6P6</accession>
<evidence type="ECO:0000313" key="6">
    <source>
        <dbReference type="Proteomes" id="UP000031967"/>
    </source>
</evidence>
<reference evidence="5 6" key="1">
    <citation type="submission" date="2014-12" db="EMBL/GenBank/DDBJ databases">
        <title>Draft genome sequence of Paenibacillus kamchatkensis strain B-2647.</title>
        <authorList>
            <person name="Karlyshev A.V."/>
            <person name="Kudryashova E.B."/>
        </authorList>
    </citation>
    <scope>NUCLEOTIDE SEQUENCE [LARGE SCALE GENOMIC DNA]</scope>
    <source>
        <strain evidence="5 6">VKM B-2647</strain>
    </source>
</reference>
<dbReference type="PANTHER" id="PTHR46797">
    <property type="entry name" value="HTH-TYPE TRANSCRIPTIONAL REGULATOR"/>
    <property type="match status" value="1"/>
</dbReference>
<keyword evidence="6" id="KW-1185">Reference proteome</keyword>
<evidence type="ECO:0000313" key="5">
    <source>
        <dbReference type="EMBL" id="KIL36750.1"/>
    </source>
</evidence>
<protein>
    <recommendedName>
        <fullName evidence="4">HTH cro/C1-type domain-containing protein</fullName>
    </recommendedName>
</protein>
<organism evidence="5 6">
    <name type="scientific">Gordoniibacillus kamchatkensis</name>
    <dbReference type="NCBI Taxonomy" id="1590651"/>
    <lineage>
        <taxon>Bacteria</taxon>
        <taxon>Bacillati</taxon>
        <taxon>Bacillota</taxon>
        <taxon>Bacilli</taxon>
        <taxon>Bacillales</taxon>
        <taxon>Paenibacillaceae</taxon>
        <taxon>Gordoniibacillus</taxon>
    </lineage>
</organism>
<dbReference type="SUPFAM" id="SSF47413">
    <property type="entry name" value="lambda repressor-like DNA-binding domains"/>
    <property type="match status" value="1"/>
</dbReference>
<dbReference type="InterPro" id="IPR010982">
    <property type="entry name" value="Lambda_DNA-bd_dom_sf"/>
</dbReference>
<dbReference type="InterPro" id="IPR001387">
    <property type="entry name" value="Cro/C1-type_HTH"/>
</dbReference>
<keyword evidence="3" id="KW-0804">Transcription</keyword>
<proteinExistence type="predicted"/>
<dbReference type="Proteomes" id="UP000031967">
    <property type="component" value="Unassembled WGS sequence"/>
</dbReference>
<dbReference type="InterPro" id="IPR050807">
    <property type="entry name" value="TransReg_Diox_bact_type"/>
</dbReference>
<feature type="domain" description="HTH cro/C1-type" evidence="4">
    <location>
        <begin position="12"/>
        <end position="66"/>
    </location>
</feature>
<dbReference type="PANTHER" id="PTHR46797:SF23">
    <property type="entry name" value="HTH-TYPE TRANSCRIPTIONAL REGULATOR SUTR"/>
    <property type="match status" value="1"/>
</dbReference>
<keyword evidence="1" id="KW-0805">Transcription regulation</keyword>
<dbReference type="Pfam" id="PF01381">
    <property type="entry name" value="HTH_3"/>
    <property type="match status" value="1"/>
</dbReference>
<sequence length="116" mass="13478">MAHFYLQVANNIRFYRRAANLTQEQLSEIVGIDRSYLGKIERGEVNISLETVVRIAEALKISPYDLFERNKNTRRSANKELMEKINILLSGQSVEELRIIHSIINNIRTYKDLEIG</sequence>
<keyword evidence="2" id="KW-0238">DNA-binding</keyword>
<dbReference type="Gene3D" id="1.10.260.40">
    <property type="entry name" value="lambda repressor-like DNA-binding domains"/>
    <property type="match status" value="1"/>
</dbReference>
<dbReference type="EMBL" id="JXAK01000105">
    <property type="protein sequence ID" value="KIL36750.1"/>
    <property type="molecule type" value="Genomic_DNA"/>
</dbReference>
<gene>
    <name evidence="5" type="ORF">SD70_31390</name>
</gene>
<dbReference type="PROSITE" id="PS50943">
    <property type="entry name" value="HTH_CROC1"/>
    <property type="match status" value="1"/>
</dbReference>
<dbReference type="SMART" id="SM00530">
    <property type="entry name" value="HTH_XRE"/>
    <property type="match status" value="1"/>
</dbReference>
<dbReference type="RefSeq" id="WP_041052539.1">
    <property type="nucleotide sequence ID" value="NZ_JXAK01000105.1"/>
</dbReference>
<evidence type="ECO:0000259" key="4">
    <source>
        <dbReference type="PROSITE" id="PS50943"/>
    </source>
</evidence>
<dbReference type="CDD" id="cd00093">
    <property type="entry name" value="HTH_XRE"/>
    <property type="match status" value="1"/>
</dbReference>
<evidence type="ECO:0000256" key="1">
    <source>
        <dbReference type="ARBA" id="ARBA00023015"/>
    </source>
</evidence>
<name>A0ABR5A6P6_9BACL</name>